<name>A0A2B0LY50_BACCE</name>
<dbReference type="Gene3D" id="1.10.260.40">
    <property type="entry name" value="lambda repressor-like DNA-binding domains"/>
    <property type="match status" value="1"/>
</dbReference>
<dbReference type="CDD" id="cd00093">
    <property type="entry name" value="HTH_XRE"/>
    <property type="match status" value="1"/>
</dbReference>
<sequence>MKNVLDYVLNAKKLMTVKELREKLGASQSTIYAMARGEKPIPEKIQERLSEIFNIRKEMWGKDLIKLAFGELILEDATSLNALEREVVEYAQEASRKLDDDRRLVGVQPAGNAIAEKNFPLTMEKRVPNSTIMPFIESDLVKEYLQRESDGKGFYIWGVRARVYNKWVKLSPKDVIMFSKRGRFFLWGTVALTLHSPELSRTIWPEYEDEDELFEYMYLLKDVHSIDMNEDVKDYNKLLGYSLSNRVQGFQVLDMEKSRKIIQAYDFNAESKGKLVEEDVDSREEEQNYIEKEDLRAHLFGNRPTGECCMCGKHFPVKGLTPTYIKKLSECDAEERQDRNVVVPMCKACDVWFEEGYITVNSSGYKDCIQDMNFEKVVTTDLLNELTKINGQKCFYWNQENKKYFEWHYHYHRMTN</sequence>
<dbReference type="GO" id="GO:0003677">
    <property type="term" value="F:DNA binding"/>
    <property type="evidence" value="ECO:0007669"/>
    <property type="project" value="InterPro"/>
</dbReference>
<gene>
    <name evidence="1" type="ORF">COI93_15600</name>
</gene>
<dbReference type="InterPro" id="IPR010982">
    <property type="entry name" value="Lambda_DNA-bd_dom_sf"/>
</dbReference>
<dbReference type="Proteomes" id="UP000242656">
    <property type="component" value="Unassembled WGS sequence"/>
</dbReference>
<dbReference type="EMBL" id="NUWN01000059">
    <property type="protein sequence ID" value="PFK36857.1"/>
    <property type="molecule type" value="Genomic_DNA"/>
</dbReference>
<dbReference type="InterPro" id="IPR001387">
    <property type="entry name" value="Cro/C1-type_HTH"/>
</dbReference>
<protein>
    <submittedName>
        <fullName evidence="1">Uncharacterized protein</fullName>
    </submittedName>
</protein>
<comment type="caution">
    <text evidence="1">The sequence shown here is derived from an EMBL/GenBank/DDBJ whole genome shotgun (WGS) entry which is preliminary data.</text>
</comment>
<organism evidence="1 2">
    <name type="scientific">Bacillus cereus</name>
    <dbReference type="NCBI Taxonomy" id="1396"/>
    <lineage>
        <taxon>Bacteria</taxon>
        <taxon>Bacillati</taxon>
        <taxon>Bacillota</taxon>
        <taxon>Bacilli</taxon>
        <taxon>Bacillales</taxon>
        <taxon>Bacillaceae</taxon>
        <taxon>Bacillus</taxon>
        <taxon>Bacillus cereus group</taxon>
    </lineage>
</organism>
<accession>A0A2B0LY50</accession>
<dbReference type="AlphaFoldDB" id="A0A2B0LY50"/>
<evidence type="ECO:0000313" key="1">
    <source>
        <dbReference type="EMBL" id="PFK36857.1"/>
    </source>
</evidence>
<reference evidence="1 2" key="1">
    <citation type="submission" date="2017-09" db="EMBL/GenBank/DDBJ databases">
        <title>Large-scale bioinformatics analysis of Bacillus genomes uncovers conserved roles of natural products in bacterial physiology.</title>
        <authorList>
            <consortium name="Agbiome Team Llc"/>
            <person name="Bleich R.M."/>
            <person name="Grubbs K.J."/>
            <person name="Santa Maria K.C."/>
            <person name="Allen S.E."/>
            <person name="Farag S."/>
            <person name="Shank E.A."/>
            <person name="Bowers A."/>
        </authorList>
    </citation>
    <scope>NUCLEOTIDE SEQUENCE [LARGE SCALE GENOMIC DNA]</scope>
    <source>
        <strain evidence="1 2">AFS083043</strain>
    </source>
</reference>
<evidence type="ECO:0000313" key="2">
    <source>
        <dbReference type="Proteomes" id="UP000242656"/>
    </source>
</evidence>
<proteinExistence type="predicted"/>
<dbReference type="RefSeq" id="WP_098491567.1">
    <property type="nucleotide sequence ID" value="NZ_NUWN01000059.1"/>
</dbReference>